<dbReference type="RefSeq" id="WP_310827218.1">
    <property type="nucleotide sequence ID" value="NZ_JAQGEC010000018.1"/>
</dbReference>
<dbReference type="InterPro" id="IPR011004">
    <property type="entry name" value="Trimer_LpxA-like_sf"/>
</dbReference>
<gene>
    <name evidence="9" type="ORF">O7047_17900</name>
</gene>
<dbReference type="Proteomes" id="UP001248822">
    <property type="component" value="Unassembled WGS sequence"/>
</dbReference>
<accession>A0AAE4DQX8</accession>
<dbReference type="Pfam" id="PF12464">
    <property type="entry name" value="Mac"/>
    <property type="match status" value="1"/>
</dbReference>
<dbReference type="Pfam" id="PF00132">
    <property type="entry name" value="Hexapep"/>
    <property type="match status" value="1"/>
</dbReference>
<organism evidence="9 10">
    <name type="scientific">Pseudenterobacter timonensis</name>
    <dbReference type="NCBI Taxonomy" id="1755099"/>
    <lineage>
        <taxon>Bacteria</taxon>
        <taxon>Pseudomonadati</taxon>
        <taxon>Pseudomonadota</taxon>
        <taxon>Gammaproteobacteria</taxon>
        <taxon>Enterobacterales</taxon>
        <taxon>Enterobacteriaceae</taxon>
        <taxon>Pseudenterobacter</taxon>
    </lineage>
</organism>
<comment type="function">
    <text evidence="6">Acetyltransferase implicated in the O-acetylation of Nod factors.</text>
</comment>
<evidence type="ECO:0000256" key="5">
    <source>
        <dbReference type="ARBA" id="ARBA00023315"/>
    </source>
</evidence>
<dbReference type="EMBL" id="JAQGEC010000018">
    <property type="protein sequence ID" value="MDR9892096.1"/>
    <property type="molecule type" value="Genomic_DNA"/>
</dbReference>
<protein>
    <recommendedName>
        <fullName evidence="7">Acetyltransferase</fullName>
        <ecNumber evidence="7">2.3.1.-</ecNumber>
    </recommendedName>
</protein>
<dbReference type="PROSITE" id="PS00101">
    <property type="entry name" value="HEXAPEP_TRANSFERASES"/>
    <property type="match status" value="1"/>
</dbReference>
<evidence type="ECO:0000313" key="10">
    <source>
        <dbReference type="Proteomes" id="UP001248822"/>
    </source>
</evidence>
<name>A0AAE4DQX8_9ENTR</name>
<evidence type="ECO:0000256" key="2">
    <source>
        <dbReference type="ARBA" id="ARBA00022458"/>
    </source>
</evidence>
<proteinExistence type="inferred from homology"/>
<dbReference type="InterPro" id="IPR018357">
    <property type="entry name" value="Hexapep_transf_CS"/>
</dbReference>
<keyword evidence="2" id="KW-0536">Nodulation</keyword>
<evidence type="ECO:0000256" key="4">
    <source>
        <dbReference type="ARBA" id="ARBA00022737"/>
    </source>
</evidence>
<dbReference type="CDD" id="cd03357">
    <property type="entry name" value="LbH_MAT_GAT"/>
    <property type="match status" value="1"/>
</dbReference>
<dbReference type="SUPFAM" id="SSF51161">
    <property type="entry name" value="Trimeric LpxA-like enzymes"/>
    <property type="match status" value="1"/>
</dbReference>
<dbReference type="GO" id="GO:0008870">
    <property type="term" value="F:galactoside O-acetyltransferase activity"/>
    <property type="evidence" value="ECO:0007669"/>
    <property type="project" value="TreeGrafter"/>
</dbReference>
<reference evidence="9" key="1">
    <citation type="submission" date="2022-12" db="EMBL/GenBank/DDBJ databases">
        <title>NDM-1 containing novel ST 2018 Pseudenterobacter timonensis.</title>
        <authorList>
            <person name="Halder G."/>
            <person name="Mandal S."/>
            <person name="Dutta S."/>
        </authorList>
    </citation>
    <scope>NUCLEOTIDE SEQUENCE</scope>
    <source>
        <strain evidence="9">CNCI147</strain>
    </source>
</reference>
<evidence type="ECO:0000313" key="9">
    <source>
        <dbReference type="EMBL" id="MDR9892096.1"/>
    </source>
</evidence>
<dbReference type="PANTHER" id="PTHR43017">
    <property type="entry name" value="GALACTOSIDE O-ACETYLTRANSFERASE"/>
    <property type="match status" value="1"/>
</dbReference>
<dbReference type="InterPro" id="IPR039369">
    <property type="entry name" value="LacA-like"/>
</dbReference>
<evidence type="ECO:0000256" key="7">
    <source>
        <dbReference type="RuleBase" id="RU367021"/>
    </source>
</evidence>
<keyword evidence="5 7" id="KW-0012">Acyltransferase</keyword>
<keyword evidence="3 7" id="KW-0808">Transferase</keyword>
<dbReference type="SMART" id="SM01266">
    <property type="entry name" value="Mac"/>
    <property type="match status" value="1"/>
</dbReference>
<evidence type="ECO:0000256" key="1">
    <source>
        <dbReference type="ARBA" id="ARBA00007274"/>
    </source>
</evidence>
<evidence type="ECO:0000256" key="3">
    <source>
        <dbReference type="ARBA" id="ARBA00022679"/>
    </source>
</evidence>
<comment type="caution">
    <text evidence="9">The sequence shown here is derived from an EMBL/GenBank/DDBJ whole genome shotgun (WGS) entry which is preliminary data.</text>
</comment>
<evidence type="ECO:0000259" key="8">
    <source>
        <dbReference type="SMART" id="SM01266"/>
    </source>
</evidence>
<dbReference type="PANTHER" id="PTHR43017:SF1">
    <property type="entry name" value="ACETYLTRANSFERASE YJL218W-RELATED"/>
    <property type="match status" value="1"/>
</dbReference>
<dbReference type="AlphaFoldDB" id="A0AAE4DQX8"/>
<feature type="domain" description="Maltose/galactoside acetyltransferase" evidence="8">
    <location>
        <begin position="4"/>
        <end position="58"/>
    </location>
</feature>
<dbReference type="FunFam" id="2.160.10.10:FF:000025">
    <property type="entry name" value="Hexapeptide-repeat containing-acetyltransferase"/>
    <property type="match status" value="1"/>
</dbReference>
<sequence length="191" mass="20866">MNIRDMLNSGELYTDGGDGLPEERMKGKALAWQYNHSHPFDMDLRNDILRRMFNQIGENCWIEPPVNVAYGSHTVIGDNFYANFNLTLVDDATVTIGNNVMMGPGVTISTAGHPIDPELRLRGQFSLPVVIEDGVWLGSGVMINPGVTIGRNSVIGAGSVVTRSIPPNVVAVGVPCRVLREITDEDKKAFK</sequence>
<keyword evidence="4" id="KW-0677">Repeat</keyword>
<dbReference type="Gene3D" id="2.160.10.10">
    <property type="entry name" value="Hexapeptide repeat proteins"/>
    <property type="match status" value="1"/>
</dbReference>
<dbReference type="InterPro" id="IPR024688">
    <property type="entry name" value="Mac_dom"/>
</dbReference>
<evidence type="ECO:0000256" key="6">
    <source>
        <dbReference type="ARBA" id="ARBA00055587"/>
    </source>
</evidence>
<dbReference type="EC" id="2.3.1.-" evidence="7"/>
<comment type="similarity">
    <text evidence="1 7">Belongs to the transferase hexapeptide repeat family.</text>
</comment>
<dbReference type="InterPro" id="IPR001451">
    <property type="entry name" value="Hexapep"/>
</dbReference>